<dbReference type="KEGG" id="hprf:HLPR_00790"/>
<dbReference type="Gene3D" id="2.40.128.20">
    <property type="match status" value="1"/>
</dbReference>
<organism evidence="1 2">
    <name type="scientific">Helicovermis profundi</name>
    <dbReference type="NCBI Taxonomy" id="3065157"/>
    <lineage>
        <taxon>Bacteria</taxon>
        <taxon>Bacillati</taxon>
        <taxon>Bacillota</taxon>
        <taxon>Clostridia</taxon>
        <taxon>Helicovermis</taxon>
    </lineage>
</organism>
<evidence type="ECO:0000313" key="2">
    <source>
        <dbReference type="Proteomes" id="UP001321786"/>
    </source>
</evidence>
<dbReference type="InterPro" id="IPR015231">
    <property type="entry name" value="DUF1934"/>
</dbReference>
<protein>
    <submittedName>
        <fullName evidence="1">DUF1934 domain-containing protein</fullName>
    </submittedName>
</protein>
<dbReference type="AlphaFoldDB" id="A0AAU9E3D9"/>
<name>A0AAU9E3D9_9FIRM</name>
<dbReference type="Pfam" id="PF09148">
    <property type="entry name" value="DUF1934"/>
    <property type="match status" value="1"/>
</dbReference>
<keyword evidence="2" id="KW-1185">Reference proteome</keyword>
<evidence type="ECO:0000313" key="1">
    <source>
        <dbReference type="EMBL" id="BEP27748.1"/>
    </source>
</evidence>
<reference evidence="1 2" key="1">
    <citation type="submission" date="2023-08" db="EMBL/GenBank/DDBJ databases">
        <title>Helicovermis profunda gen. nov., sp. nov., a novel mesophilic, fermentative bacterium within the Bacillota from a deep-sea hydrothermal vent chimney.</title>
        <authorList>
            <person name="Miyazaki U."/>
            <person name="Mizutani D."/>
            <person name="Hashimoto Y."/>
            <person name="Tame A."/>
            <person name="Sawayama S."/>
            <person name="Miyazaki J."/>
            <person name="Takai K."/>
            <person name="Nakagawa S."/>
        </authorList>
    </citation>
    <scope>NUCLEOTIDE SEQUENCE [LARGE SCALE GENOMIC DNA]</scope>
    <source>
        <strain evidence="1 2">S502</strain>
    </source>
</reference>
<dbReference type="RefSeq" id="WP_338536118.1">
    <property type="nucleotide sequence ID" value="NZ_AP028654.1"/>
</dbReference>
<sequence>MECFIRVNSTIIPAKGEKQVIEFDSEAKIYSKNGSIYILYSESEISGMEGTKTLIKAKKDKVVLKRNGSNISELIFEKGINHSQSYITPYGNFLMETLTERIDLNINENLQGTLALEYELDIKSLGKSKYMLGIEIIKRKTVNRA</sequence>
<gene>
    <name evidence="1" type="ORF">HLPR_00790</name>
</gene>
<dbReference type="SUPFAM" id="SSF50814">
    <property type="entry name" value="Lipocalins"/>
    <property type="match status" value="1"/>
</dbReference>
<dbReference type="Proteomes" id="UP001321786">
    <property type="component" value="Chromosome"/>
</dbReference>
<dbReference type="EMBL" id="AP028654">
    <property type="protein sequence ID" value="BEP27748.1"/>
    <property type="molecule type" value="Genomic_DNA"/>
</dbReference>
<proteinExistence type="predicted"/>
<accession>A0AAU9E3D9</accession>
<dbReference type="InterPro" id="IPR012674">
    <property type="entry name" value="Calycin"/>
</dbReference>